<dbReference type="PROSITE" id="PS50075">
    <property type="entry name" value="CARRIER"/>
    <property type="match status" value="2"/>
</dbReference>
<dbReference type="InterPro" id="IPR050091">
    <property type="entry name" value="PKS_NRPS_Biosynth_Enz"/>
</dbReference>
<keyword evidence="1" id="KW-0596">Phosphopantetheine</keyword>
<dbReference type="PANTHER" id="PTHR43775">
    <property type="entry name" value="FATTY ACID SYNTHASE"/>
    <property type="match status" value="1"/>
</dbReference>
<dbReference type="SUPFAM" id="SSF47336">
    <property type="entry name" value="ACP-like"/>
    <property type="match status" value="2"/>
</dbReference>
<keyword evidence="5" id="KW-1185">Reference proteome</keyword>
<evidence type="ECO:0000313" key="4">
    <source>
        <dbReference type="EMBL" id="MFC7310246.1"/>
    </source>
</evidence>
<evidence type="ECO:0000313" key="5">
    <source>
        <dbReference type="Proteomes" id="UP001596523"/>
    </source>
</evidence>
<dbReference type="Gene3D" id="1.10.1200.10">
    <property type="entry name" value="ACP-like"/>
    <property type="match status" value="2"/>
</dbReference>
<evidence type="ECO:0000256" key="1">
    <source>
        <dbReference type="ARBA" id="ARBA00022450"/>
    </source>
</evidence>
<dbReference type="InterPro" id="IPR036736">
    <property type="entry name" value="ACP-like_sf"/>
</dbReference>
<dbReference type="InterPro" id="IPR020806">
    <property type="entry name" value="PKS_PP-bd"/>
</dbReference>
<dbReference type="SMART" id="SM00823">
    <property type="entry name" value="PKS_PP"/>
    <property type="match status" value="2"/>
</dbReference>
<evidence type="ECO:0000259" key="3">
    <source>
        <dbReference type="PROSITE" id="PS50075"/>
    </source>
</evidence>
<reference evidence="5" key="1">
    <citation type="journal article" date="2019" name="Int. J. Syst. Evol. Microbiol.">
        <title>The Global Catalogue of Microorganisms (GCM) 10K type strain sequencing project: providing services to taxonomists for standard genome sequencing and annotation.</title>
        <authorList>
            <consortium name="The Broad Institute Genomics Platform"/>
            <consortium name="The Broad Institute Genome Sequencing Center for Infectious Disease"/>
            <person name="Wu L."/>
            <person name="Ma J."/>
        </authorList>
    </citation>
    <scope>NUCLEOTIDE SEQUENCE [LARGE SCALE GENOMIC DNA]</scope>
    <source>
        <strain evidence="5">SYNS20</strain>
    </source>
</reference>
<dbReference type="RefSeq" id="WP_381840392.1">
    <property type="nucleotide sequence ID" value="NZ_JBHTCF010000030.1"/>
</dbReference>
<accession>A0ABW2JXW6</accession>
<feature type="domain" description="Carrier" evidence="3">
    <location>
        <begin position="19"/>
        <end position="93"/>
    </location>
</feature>
<name>A0ABW2JXW6_9ACTN</name>
<feature type="domain" description="Carrier" evidence="3">
    <location>
        <begin position="109"/>
        <end position="186"/>
    </location>
</feature>
<evidence type="ECO:0000256" key="2">
    <source>
        <dbReference type="ARBA" id="ARBA00022553"/>
    </source>
</evidence>
<dbReference type="Pfam" id="PF00550">
    <property type="entry name" value="PP-binding"/>
    <property type="match status" value="2"/>
</dbReference>
<keyword evidence="2" id="KW-0597">Phosphoprotein</keyword>
<gene>
    <name evidence="4" type="ORF">ACFQVC_39300</name>
</gene>
<protein>
    <submittedName>
        <fullName evidence="4">Acyl carrier protein</fullName>
    </submittedName>
</protein>
<proteinExistence type="predicted"/>
<dbReference type="PANTHER" id="PTHR43775:SF37">
    <property type="entry name" value="SI:DKEY-61P9.11"/>
    <property type="match status" value="1"/>
</dbReference>
<dbReference type="InterPro" id="IPR009081">
    <property type="entry name" value="PP-bd_ACP"/>
</dbReference>
<dbReference type="EMBL" id="JBHTCF010000030">
    <property type="protein sequence ID" value="MFC7310246.1"/>
    <property type="molecule type" value="Genomic_DNA"/>
</dbReference>
<comment type="caution">
    <text evidence="4">The sequence shown here is derived from an EMBL/GenBank/DDBJ whole genome shotgun (WGS) entry which is preliminary data.</text>
</comment>
<dbReference type="Proteomes" id="UP001596523">
    <property type="component" value="Unassembled WGS sequence"/>
</dbReference>
<organism evidence="4 5">
    <name type="scientific">Streptomyces monticola</name>
    <dbReference type="NCBI Taxonomy" id="2666263"/>
    <lineage>
        <taxon>Bacteria</taxon>
        <taxon>Bacillati</taxon>
        <taxon>Actinomycetota</taxon>
        <taxon>Actinomycetes</taxon>
        <taxon>Kitasatosporales</taxon>
        <taxon>Streptomycetaceae</taxon>
        <taxon>Streptomyces</taxon>
    </lineage>
</organism>
<sequence length="269" mass="27267">MTSEPHLASPAAAPLSCGADVLTELTTVLAGILRLKPETIDPEQPFQLLGLDSMTTVEFVASVNAAYGTHVKVTALYDYPTPSAFARHVAADLGILGPPPAPEPAPPPAASAPVIDVLREQLAEILCCDPWDIDADAAFNLLGLDSILGAEFVAVINRTYGLNERAVSLYDHPSLGAIASHIAARTGLPAGAVAPAATAKAQNAAMGSPARSATGSAAASAPGAAAMSAGPRRDLPALGAMDLEALLDAVRDDRLSVDEAAALLAARAA</sequence>
<dbReference type="SMART" id="SM01294">
    <property type="entry name" value="PKS_PP_betabranch"/>
    <property type="match status" value="2"/>
</dbReference>